<dbReference type="PANTHER" id="PTHR30483:SF6">
    <property type="entry name" value="PERIPLASMIC BINDING PROTEIN OF ABC TRANSPORTER FOR NATURAL AMINO ACIDS"/>
    <property type="match status" value="1"/>
</dbReference>
<dbReference type="InterPro" id="IPR028081">
    <property type="entry name" value="Leu-bd"/>
</dbReference>
<comment type="similarity">
    <text evidence="1">Belongs to the leucine-binding protein family.</text>
</comment>
<dbReference type="RefSeq" id="WP_340331928.1">
    <property type="nucleotide sequence ID" value="NZ_JAZHOF010000010.1"/>
</dbReference>
<feature type="domain" description="Leucine-binding protein" evidence="6">
    <location>
        <begin position="31"/>
        <end position="381"/>
    </location>
</feature>
<dbReference type="CDD" id="cd06336">
    <property type="entry name" value="PBP1_ABC_ligand_binding-like"/>
    <property type="match status" value="1"/>
</dbReference>
<evidence type="ECO:0000256" key="3">
    <source>
        <dbReference type="ARBA" id="ARBA00022729"/>
    </source>
</evidence>
<accession>A0AAW9RKY2</accession>
<feature type="chain" id="PRO_5043510965" evidence="5">
    <location>
        <begin position="28"/>
        <end position="394"/>
    </location>
</feature>
<proteinExistence type="inferred from homology"/>
<dbReference type="GO" id="GO:0006865">
    <property type="term" value="P:amino acid transport"/>
    <property type="evidence" value="ECO:0007669"/>
    <property type="project" value="UniProtKB-KW"/>
</dbReference>
<dbReference type="PANTHER" id="PTHR30483">
    <property type="entry name" value="LEUCINE-SPECIFIC-BINDING PROTEIN"/>
    <property type="match status" value="1"/>
</dbReference>
<gene>
    <name evidence="7" type="ORF">V3328_22285</name>
</gene>
<dbReference type="PRINTS" id="PR00337">
    <property type="entry name" value="LEUILEVALBP"/>
</dbReference>
<evidence type="ECO:0000256" key="1">
    <source>
        <dbReference type="ARBA" id="ARBA00010062"/>
    </source>
</evidence>
<keyword evidence="4" id="KW-0029">Amino-acid transport</keyword>
<evidence type="ECO:0000313" key="7">
    <source>
        <dbReference type="EMBL" id="MEJ8574229.1"/>
    </source>
</evidence>
<dbReference type="Proteomes" id="UP001378188">
    <property type="component" value="Unassembled WGS sequence"/>
</dbReference>
<dbReference type="Gene3D" id="3.40.50.2300">
    <property type="match status" value="2"/>
</dbReference>
<dbReference type="EMBL" id="JAZHOF010000010">
    <property type="protein sequence ID" value="MEJ8574229.1"/>
    <property type="molecule type" value="Genomic_DNA"/>
</dbReference>
<comment type="caution">
    <text evidence="7">The sequence shown here is derived from an EMBL/GenBank/DDBJ whole genome shotgun (WGS) entry which is preliminary data.</text>
</comment>
<dbReference type="InterPro" id="IPR000709">
    <property type="entry name" value="Leu_Ile_Val-bd"/>
</dbReference>
<dbReference type="InterPro" id="IPR051010">
    <property type="entry name" value="BCAA_transport"/>
</dbReference>
<evidence type="ECO:0000256" key="2">
    <source>
        <dbReference type="ARBA" id="ARBA00022448"/>
    </source>
</evidence>
<protein>
    <submittedName>
        <fullName evidence="7">ABC transporter substrate-binding protein</fullName>
    </submittedName>
</protein>
<evidence type="ECO:0000313" key="8">
    <source>
        <dbReference type="Proteomes" id="UP001378188"/>
    </source>
</evidence>
<organism evidence="7 8">
    <name type="scientific">Microbaculum marinum</name>
    <dbReference type="NCBI Taxonomy" id="1764581"/>
    <lineage>
        <taxon>Bacteria</taxon>
        <taxon>Pseudomonadati</taxon>
        <taxon>Pseudomonadota</taxon>
        <taxon>Alphaproteobacteria</taxon>
        <taxon>Hyphomicrobiales</taxon>
        <taxon>Tepidamorphaceae</taxon>
        <taxon>Microbaculum</taxon>
    </lineage>
</organism>
<feature type="signal peptide" evidence="5">
    <location>
        <begin position="1"/>
        <end position="27"/>
    </location>
</feature>
<dbReference type="AlphaFoldDB" id="A0AAW9RKY2"/>
<evidence type="ECO:0000259" key="6">
    <source>
        <dbReference type="Pfam" id="PF13458"/>
    </source>
</evidence>
<keyword evidence="8" id="KW-1185">Reference proteome</keyword>
<dbReference type="SUPFAM" id="SSF53822">
    <property type="entry name" value="Periplasmic binding protein-like I"/>
    <property type="match status" value="1"/>
</dbReference>
<evidence type="ECO:0000256" key="4">
    <source>
        <dbReference type="ARBA" id="ARBA00022970"/>
    </source>
</evidence>
<name>A0AAW9RKY2_9HYPH</name>
<keyword evidence="3 5" id="KW-0732">Signal</keyword>
<dbReference type="InterPro" id="IPR028082">
    <property type="entry name" value="Peripla_BP_I"/>
</dbReference>
<evidence type="ECO:0000256" key="5">
    <source>
        <dbReference type="SAM" id="SignalP"/>
    </source>
</evidence>
<dbReference type="Pfam" id="PF13458">
    <property type="entry name" value="Peripla_BP_6"/>
    <property type="match status" value="1"/>
</dbReference>
<sequence length="394" mass="42972">MLDFKRTLLAFGALSLAAGPYVPAAHADEELKIGVIAALSGGGTAWGQGLLRGVEIAAEEVNANGGLTVDGTTYTLKVIPFDDQYNAAQAKTAAERLVHDEKVRFMFGPMGSPGALGAIPVTQPEKVLQFVEGYAPKILDNEWKDDSHVFRVGLSSGEFSDPVVEWVKESMPEVKKVGMIAPNDAVGQQAITALVERYKNQGFEVWTDFYERGAKEFTPILLRMVTENVDLFDLNSNAPGEAALLLKQAREVGYSGKVLQAGGAGVAEIVEAVGPAAEGFLKYDVVDLSDPKMQNFLDMYREKYTGLINGLAPEYYSAAQILFEGIRRADSLDTSKVRDEIEKMEGWETPFLGPVRWTGKEKYGVEHQIVIPFYIMKVVDGKGVVEAKIVPDLD</sequence>
<keyword evidence="2" id="KW-0813">Transport</keyword>
<reference evidence="7 8" key="1">
    <citation type="submission" date="2024-02" db="EMBL/GenBank/DDBJ databases">
        <title>Genome analysis and characterization of Microbaculum marinisediminis sp. nov., isolated from marine sediment.</title>
        <authorList>
            <person name="Du Z.-J."/>
            <person name="Ye Y.-Q."/>
            <person name="Zhang Z.-R."/>
            <person name="Yuan S.-M."/>
            <person name="Zhang X.-Y."/>
        </authorList>
    </citation>
    <scope>NUCLEOTIDE SEQUENCE [LARGE SCALE GENOMIC DNA]</scope>
    <source>
        <strain evidence="7 8">SDUM1044001</strain>
    </source>
</reference>